<name>A0A0G0QX54_9BACT</name>
<proteinExistence type="predicted"/>
<gene>
    <name evidence="1" type="ORF">UT76_C0025G0004</name>
</gene>
<evidence type="ECO:0000313" key="1">
    <source>
        <dbReference type="EMBL" id="KKR41991.1"/>
    </source>
</evidence>
<dbReference type="AlphaFoldDB" id="A0A0G0QX54"/>
<comment type="caution">
    <text evidence="1">The sequence shown here is derived from an EMBL/GenBank/DDBJ whole genome shotgun (WGS) entry which is preliminary data.</text>
</comment>
<reference evidence="1 2" key="1">
    <citation type="journal article" date="2015" name="Nature">
        <title>rRNA introns, odd ribosomes, and small enigmatic genomes across a large radiation of phyla.</title>
        <authorList>
            <person name="Brown C.T."/>
            <person name="Hug L.A."/>
            <person name="Thomas B.C."/>
            <person name="Sharon I."/>
            <person name="Castelle C.J."/>
            <person name="Singh A."/>
            <person name="Wilkins M.J."/>
            <person name="Williams K.H."/>
            <person name="Banfield J.F."/>
        </authorList>
    </citation>
    <scope>NUCLEOTIDE SEQUENCE [LARGE SCALE GENOMIC DNA]</scope>
</reference>
<organism evidence="1 2">
    <name type="scientific">Candidatus Woesebacteria bacterium GW2011_GWB1_40_12</name>
    <dbReference type="NCBI Taxonomy" id="1618576"/>
    <lineage>
        <taxon>Bacteria</taxon>
        <taxon>Candidatus Woeseibacteriota</taxon>
    </lineage>
</organism>
<protein>
    <submittedName>
        <fullName evidence="1">Uncharacterized protein</fullName>
    </submittedName>
</protein>
<sequence>MTKSLDLTGDKKFKMSESNSDLLNKSDKDRANFQEMRDQFYQNYRDRGIDLVQLNQYSDIFSEGIKEGSVRFEPKKDGTGTLFIDTVSAGEKETKELTIDNTDEAAFFLGLQESLNPPKEK</sequence>
<accession>A0A0G0QX54</accession>
<dbReference type="EMBL" id="LBYA01000025">
    <property type="protein sequence ID" value="KKR41991.1"/>
    <property type="molecule type" value="Genomic_DNA"/>
</dbReference>
<dbReference type="Proteomes" id="UP000034215">
    <property type="component" value="Unassembled WGS sequence"/>
</dbReference>
<evidence type="ECO:0000313" key="2">
    <source>
        <dbReference type="Proteomes" id="UP000034215"/>
    </source>
</evidence>